<dbReference type="InterPro" id="IPR034279">
    <property type="entry name" value="CuRO_3_CopA"/>
</dbReference>
<feature type="domain" description="Plastocyanin-like" evidence="6">
    <location>
        <begin position="398"/>
        <end position="509"/>
    </location>
</feature>
<dbReference type="Pfam" id="PF07732">
    <property type="entry name" value="Cu-oxidase_3"/>
    <property type="match status" value="1"/>
</dbReference>
<proteinExistence type="predicted"/>
<evidence type="ECO:0000313" key="8">
    <source>
        <dbReference type="EMBL" id="SJM60963.1"/>
    </source>
</evidence>
<dbReference type="CDD" id="cd13861">
    <property type="entry name" value="CuRO_1_CumA_like"/>
    <property type="match status" value="1"/>
</dbReference>
<dbReference type="PROSITE" id="PS00079">
    <property type="entry name" value="MULTICOPPER_OXIDASE1"/>
    <property type="match status" value="1"/>
</dbReference>
<dbReference type="GO" id="GO:0016491">
    <property type="term" value="F:oxidoreductase activity"/>
    <property type="evidence" value="ECO:0007669"/>
    <property type="project" value="UniProtKB-KW"/>
</dbReference>
<accession>A0A1R4FYQ1</accession>
<reference evidence="8 9" key="1">
    <citation type="submission" date="2017-02" db="EMBL/GenBank/DDBJ databases">
        <authorList>
            <person name="Peterson S.W."/>
        </authorList>
    </citation>
    <scope>NUCLEOTIDE SEQUENCE [LARGE SCALE GENOMIC DNA]</scope>
    <source>
        <strain evidence="8 9">B Ar 00.02</strain>
    </source>
</reference>
<dbReference type="CDD" id="cd13896">
    <property type="entry name" value="CuRO_3_CopA"/>
    <property type="match status" value="1"/>
</dbReference>
<evidence type="ECO:0000256" key="1">
    <source>
        <dbReference type="ARBA" id="ARBA00022723"/>
    </source>
</evidence>
<dbReference type="InterPro" id="IPR006311">
    <property type="entry name" value="TAT_signal"/>
</dbReference>
<dbReference type="PROSITE" id="PS51318">
    <property type="entry name" value="TAT"/>
    <property type="match status" value="1"/>
</dbReference>
<dbReference type="Gene3D" id="2.60.40.420">
    <property type="entry name" value="Cupredoxins - blue copper proteins"/>
    <property type="match status" value="3"/>
</dbReference>
<keyword evidence="9" id="KW-1185">Reference proteome</keyword>
<feature type="chain" id="PRO_5039528953" evidence="4">
    <location>
        <begin position="25"/>
        <end position="516"/>
    </location>
</feature>
<dbReference type="InterPro" id="IPR002355">
    <property type="entry name" value="Cu_oxidase_Cu_BS"/>
</dbReference>
<dbReference type="Pfam" id="PF00394">
    <property type="entry name" value="Cu-oxidase"/>
    <property type="match status" value="1"/>
</dbReference>
<organism evidence="8 9">
    <name type="scientific">Arthrobacter rhombi</name>
    <dbReference type="NCBI Taxonomy" id="71253"/>
    <lineage>
        <taxon>Bacteria</taxon>
        <taxon>Bacillati</taxon>
        <taxon>Actinomycetota</taxon>
        <taxon>Actinomycetes</taxon>
        <taxon>Micrococcales</taxon>
        <taxon>Micrococcaceae</taxon>
        <taxon>Arthrobacter</taxon>
    </lineage>
</organism>
<dbReference type="CDD" id="cd13870">
    <property type="entry name" value="CuRO_2_CopA_like_1"/>
    <property type="match status" value="1"/>
</dbReference>
<gene>
    <name evidence="8" type="ORF">FM101_06600</name>
</gene>
<evidence type="ECO:0000259" key="5">
    <source>
        <dbReference type="Pfam" id="PF00394"/>
    </source>
</evidence>
<dbReference type="RefSeq" id="WP_086997202.1">
    <property type="nucleotide sequence ID" value="NZ_FUHW01000024.1"/>
</dbReference>
<dbReference type="Proteomes" id="UP000195913">
    <property type="component" value="Unassembled WGS sequence"/>
</dbReference>
<sequence>MTAFIDRRRFLTFSVAGAAAAALAACSGGPGPASASKRILPGDPAVAQREARRASTGTTVRKNLTTSPFTSTIDGKKVTTWGYDHAIHGPVIRTQAGDQLRAVVKNQLPEPTSIHWHGLALRNDQDGVPGLTQEAVTADSSFTYDFRVPHPGTYWYHSHVGTQRDRGLLGALVVEDPEEPLEYTRDWVIVLDDWLDGLDGTPDQTLEGLAEGMSGMGHGSMPSEGKGSMDGNMPGMAMGSGSDYLGGDAGDVDYPAHLFNGRGPDDAETLKAAAGDVIRLRIINAGGDTAYRVGIPGQQLTLTHTDGFPVRHTEADAVVLGMGERIDALVTVQSGATAVLALPEGKPGHAVGYINAGAGNTPASTKLPDTLEGTVVDGGKLKADPSVVLPEKATDRTHELHLTGGMAKFDWGINGHRFDLATPYAQAFEVKSGERVEVKFINDTMMWHPMHLHGHTFQIGTDGARKDTVIVRPGETVKVFFDADNPGQWLTHCHNVYHAEQGMMGVFSYTHEPPEA</sequence>
<dbReference type="EMBL" id="FUHW01000024">
    <property type="protein sequence ID" value="SJM60963.1"/>
    <property type="molecule type" value="Genomic_DNA"/>
</dbReference>
<dbReference type="InterPro" id="IPR001117">
    <property type="entry name" value="Cu-oxidase_2nd"/>
</dbReference>
<keyword evidence="1" id="KW-0479">Metal-binding</keyword>
<dbReference type="InterPro" id="IPR033138">
    <property type="entry name" value="Cu_oxidase_CS"/>
</dbReference>
<evidence type="ECO:0000256" key="4">
    <source>
        <dbReference type="SAM" id="SignalP"/>
    </source>
</evidence>
<dbReference type="PANTHER" id="PTHR11709">
    <property type="entry name" value="MULTI-COPPER OXIDASE"/>
    <property type="match status" value="1"/>
</dbReference>
<dbReference type="InterPro" id="IPR045087">
    <property type="entry name" value="Cu-oxidase_fam"/>
</dbReference>
<dbReference type="InterPro" id="IPR011706">
    <property type="entry name" value="Cu-oxidase_C"/>
</dbReference>
<dbReference type="PROSITE" id="PS51257">
    <property type="entry name" value="PROKAR_LIPOPROTEIN"/>
    <property type="match status" value="1"/>
</dbReference>
<dbReference type="AlphaFoldDB" id="A0A1R4FYQ1"/>
<protein>
    <submittedName>
        <fullName evidence="8">Multicopper oxidase</fullName>
    </submittedName>
</protein>
<dbReference type="GO" id="GO:0005507">
    <property type="term" value="F:copper ion binding"/>
    <property type="evidence" value="ECO:0007669"/>
    <property type="project" value="InterPro"/>
</dbReference>
<feature type="signal peptide" evidence="4">
    <location>
        <begin position="1"/>
        <end position="24"/>
    </location>
</feature>
<name>A0A1R4FYQ1_9MICC</name>
<evidence type="ECO:0000256" key="3">
    <source>
        <dbReference type="ARBA" id="ARBA00023008"/>
    </source>
</evidence>
<keyword evidence="2" id="KW-0560">Oxidoreductase</keyword>
<keyword evidence="3" id="KW-0186">Copper</keyword>
<dbReference type="InterPro" id="IPR008972">
    <property type="entry name" value="Cupredoxin"/>
</dbReference>
<feature type="domain" description="Plastocyanin-like" evidence="7">
    <location>
        <begin position="71"/>
        <end position="178"/>
    </location>
</feature>
<dbReference type="SUPFAM" id="SSF49503">
    <property type="entry name" value="Cupredoxins"/>
    <property type="match status" value="3"/>
</dbReference>
<evidence type="ECO:0000259" key="6">
    <source>
        <dbReference type="Pfam" id="PF07731"/>
    </source>
</evidence>
<dbReference type="Pfam" id="PF07731">
    <property type="entry name" value="Cu-oxidase_2"/>
    <property type="match status" value="1"/>
</dbReference>
<keyword evidence="4" id="KW-0732">Signal</keyword>
<evidence type="ECO:0000259" key="7">
    <source>
        <dbReference type="Pfam" id="PF07732"/>
    </source>
</evidence>
<feature type="domain" description="Plastocyanin-like" evidence="5">
    <location>
        <begin position="256"/>
        <end position="334"/>
    </location>
</feature>
<evidence type="ECO:0000256" key="2">
    <source>
        <dbReference type="ARBA" id="ARBA00023002"/>
    </source>
</evidence>
<dbReference type="PANTHER" id="PTHR11709:SF394">
    <property type="entry name" value="FI03373P-RELATED"/>
    <property type="match status" value="1"/>
</dbReference>
<dbReference type="InterPro" id="IPR011707">
    <property type="entry name" value="Cu-oxidase-like_N"/>
</dbReference>
<dbReference type="PROSITE" id="PS00080">
    <property type="entry name" value="MULTICOPPER_OXIDASE2"/>
    <property type="match status" value="1"/>
</dbReference>
<evidence type="ECO:0000313" key="9">
    <source>
        <dbReference type="Proteomes" id="UP000195913"/>
    </source>
</evidence>